<evidence type="ECO:0000256" key="2">
    <source>
        <dbReference type="ARBA" id="ARBA00022857"/>
    </source>
</evidence>
<dbReference type="InterPro" id="IPR036291">
    <property type="entry name" value="NAD(P)-bd_dom_sf"/>
</dbReference>
<dbReference type="Proteomes" id="UP001169217">
    <property type="component" value="Unassembled WGS sequence"/>
</dbReference>
<dbReference type="Gene3D" id="3.40.50.720">
    <property type="entry name" value="NAD(P)-binding Rossmann-like Domain"/>
    <property type="match status" value="1"/>
</dbReference>
<dbReference type="Pfam" id="PF00106">
    <property type="entry name" value="adh_short"/>
    <property type="match status" value="1"/>
</dbReference>
<evidence type="ECO:0000256" key="4">
    <source>
        <dbReference type="SAM" id="SignalP"/>
    </source>
</evidence>
<dbReference type="PRINTS" id="PR00081">
    <property type="entry name" value="GDHRDH"/>
</dbReference>
<dbReference type="PROSITE" id="PS00061">
    <property type="entry name" value="ADH_SHORT"/>
    <property type="match status" value="1"/>
</dbReference>
<organism evidence="5 6">
    <name type="scientific">Colletotrichum limetticola</name>
    <dbReference type="NCBI Taxonomy" id="1209924"/>
    <lineage>
        <taxon>Eukaryota</taxon>
        <taxon>Fungi</taxon>
        <taxon>Dikarya</taxon>
        <taxon>Ascomycota</taxon>
        <taxon>Pezizomycotina</taxon>
        <taxon>Sordariomycetes</taxon>
        <taxon>Hypocreomycetidae</taxon>
        <taxon>Glomerellales</taxon>
        <taxon>Glomerellaceae</taxon>
        <taxon>Colletotrichum</taxon>
        <taxon>Colletotrichum acutatum species complex</taxon>
    </lineage>
</organism>
<comment type="caution">
    <text evidence="5">The sequence shown here is derived from an EMBL/GenBank/DDBJ whole genome shotgun (WGS) entry which is preliminary data.</text>
</comment>
<evidence type="ECO:0000313" key="6">
    <source>
        <dbReference type="Proteomes" id="UP001169217"/>
    </source>
</evidence>
<feature type="chain" id="PRO_5045317857" evidence="4">
    <location>
        <begin position="21"/>
        <end position="332"/>
    </location>
</feature>
<comment type="similarity">
    <text evidence="1 3">Belongs to the short-chain dehydrogenases/reductases (SDR) family.</text>
</comment>
<name>A0ABQ9PR65_9PEZI</name>
<dbReference type="InterPro" id="IPR002347">
    <property type="entry name" value="SDR_fam"/>
</dbReference>
<keyword evidence="4" id="KW-0732">Signal</keyword>
<feature type="non-terminal residue" evidence="5">
    <location>
        <position position="1"/>
    </location>
</feature>
<dbReference type="PRINTS" id="PR00080">
    <property type="entry name" value="SDRFAMILY"/>
</dbReference>
<protein>
    <submittedName>
        <fullName evidence="5">Bacilysin biosynthesis oxidoreductase bacC</fullName>
    </submittedName>
</protein>
<evidence type="ECO:0000256" key="3">
    <source>
        <dbReference type="RuleBase" id="RU000363"/>
    </source>
</evidence>
<evidence type="ECO:0000256" key="1">
    <source>
        <dbReference type="ARBA" id="ARBA00006484"/>
    </source>
</evidence>
<dbReference type="PANTHER" id="PTHR42760:SF127">
    <property type="entry name" value="3-KETOACYL-ACYL CARRIER PROTEIN REDUCTASE-RELATED"/>
    <property type="match status" value="1"/>
</dbReference>
<sequence>KLLALILLFSSSLFLNLLFLNPIPVKELVKHPYIANSHPTETMSTDYTSKTVLITGAASGLGLSLTRRFLAANATVLALDISDASLASLPSKFDDAPDLRARLHPVKADITDPASVSAVISSWIDGGEDSAVNKGKRRLDVLVNNAGISDLMHPTADCPIAMWDRQILVNMTGSFVTSQRAIQQFLKQEPVDGQRGVILNVISAAGVHGARAGVAYTASKHGTVGLTRSTAAFYGPKGIRCLAIMPGPMMTNMARDEEHIKEFHPEGLAMGKTPSPMVSTFNTCQGDPAKGGWDLGWSPLDQVSKTVVSLCSGGMNTINGALVPTDMGWTSL</sequence>
<dbReference type="CDD" id="cd05233">
    <property type="entry name" value="SDR_c"/>
    <property type="match status" value="1"/>
</dbReference>
<dbReference type="InterPro" id="IPR020904">
    <property type="entry name" value="Sc_DH/Rdtase_CS"/>
</dbReference>
<feature type="signal peptide" evidence="4">
    <location>
        <begin position="1"/>
        <end position="20"/>
    </location>
</feature>
<gene>
    <name evidence="5" type="ORF">CLIM01_08694</name>
</gene>
<evidence type="ECO:0000313" key="5">
    <source>
        <dbReference type="EMBL" id="KAK0373928.1"/>
    </source>
</evidence>
<dbReference type="SUPFAM" id="SSF51735">
    <property type="entry name" value="NAD(P)-binding Rossmann-fold domains"/>
    <property type="match status" value="1"/>
</dbReference>
<dbReference type="EMBL" id="JARUPT010000279">
    <property type="protein sequence ID" value="KAK0373928.1"/>
    <property type="molecule type" value="Genomic_DNA"/>
</dbReference>
<proteinExistence type="inferred from homology"/>
<keyword evidence="2" id="KW-0521">NADP</keyword>
<keyword evidence="6" id="KW-1185">Reference proteome</keyword>
<reference evidence="5" key="1">
    <citation type="submission" date="2023-04" db="EMBL/GenBank/DDBJ databases">
        <title>Colletotrichum limetticola genome sequence.</title>
        <authorList>
            <person name="Baroncelli R."/>
        </authorList>
    </citation>
    <scope>NUCLEOTIDE SEQUENCE</scope>
    <source>
        <strain evidence="5">KLA-Anderson</strain>
    </source>
</reference>
<dbReference type="PANTHER" id="PTHR42760">
    <property type="entry name" value="SHORT-CHAIN DEHYDROGENASES/REDUCTASES FAMILY MEMBER"/>
    <property type="match status" value="1"/>
</dbReference>
<accession>A0ABQ9PR65</accession>